<feature type="transmembrane region" description="Helical" evidence="1">
    <location>
        <begin position="40"/>
        <end position="64"/>
    </location>
</feature>
<dbReference type="Proteomes" id="UP000886523">
    <property type="component" value="Unassembled WGS sequence"/>
</dbReference>
<reference evidence="2" key="1">
    <citation type="journal article" date="2020" name="Nat. Commun.">
        <title>Large-scale genome sequencing of mycorrhizal fungi provides insights into the early evolution of symbiotic traits.</title>
        <authorList>
            <person name="Miyauchi S."/>
            <person name="Kiss E."/>
            <person name="Kuo A."/>
            <person name="Drula E."/>
            <person name="Kohler A."/>
            <person name="Sanchez-Garcia M."/>
            <person name="Morin E."/>
            <person name="Andreopoulos B."/>
            <person name="Barry K.W."/>
            <person name="Bonito G."/>
            <person name="Buee M."/>
            <person name="Carver A."/>
            <person name="Chen C."/>
            <person name="Cichocki N."/>
            <person name="Clum A."/>
            <person name="Culley D."/>
            <person name="Crous P.W."/>
            <person name="Fauchery L."/>
            <person name="Girlanda M."/>
            <person name="Hayes R.D."/>
            <person name="Keri Z."/>
            <person name="LaButti K."/>
            <person name="Lipzen A."/>
            <person name="Lombard V."/>
            <person name="Magnuson J."/>
            <person name="Maillard F."/>
            <person name="Murat C."/>
            <person name="Nolan M."/>
            <person name="Ohm R.A."/>
            <person name="Pangilinan J."/>
            <person name="Pereira M.F."/>
            <person name="Perotto S."/>
            <person name="Peter M."/>
            <person name="Pfister S."/>
            <person name="Riley R."/>
            <person name="Sitrit Y."/>
            <person name="Stielow J.B."/>
            <person name="Szollosi G."/>
            <person name="Zifcakova L."/>
            <person name="Stursova M."/>
            <person name="Spatafora J.W."/>
            <person name="Tedersoo L."/>
            <person name="Vaario L.M."/>
            <person name="Yamada A."/>
            <person name="Yan M."/>
            <person name="Wang P."/>
            <person name="Xu J."/>
            <person name="Bruns T."/>
            <person name="Baldrian P."/>
            <person name="Vilgalys R."/>
            <person name="Dunand C."/>
            <person name="Henrissat B."/>
            <person name="Grigoriev I.V."/>
            <person name="Hibbett D."/>
            <person name="Nagy L.G."/>
            <person name="Martin F.M."/>
        </authorList>
    </citation>
    <scope>NUCLEOTIDE SEQUENCE</scope>
    <source>
        <strain evidence="2">UP504</strain>
    </source>
</reference>
<accession>A0A9P6AVM6</accession>
<protein>
    <submittedName>
        <fullName evidence="2">Uncharacterized protein</fullName>
    </submittedName>
</protein>
<keyword evidence="1" id="KW-1133">Transmembrane helix</keyword>
<dbReference type="AlphaFoldDB" id="A0A9P6AVM6"/>
<evidence type="ECO:0000313" key="2">
    <source>
        <dbReference type="EMBL" id="KAF9512507.1"/>
    </source>
</evidence>
<dbReference type="EMBL" id="MU128985">
    <property type="protein sequence ID" value="KAF9512507.1"/>
    <property type="molecule type" value="Genomic_DNA"/>
</dbReference>
<evidence type="ECO:0000313" key="3">
    <source>
        <dbReference type="Proteomes" id="UP000886523"/>
    </source>
</evidence>
<sequence>MFPATSWTGPSFLRQTAVEFFTKRRLMPDRKNYFDPSLRLMIAGVLSAAYVLAILIVSPLPYLVSSDRPP</sequence>
<name>A0A9P6AVM6_9AGAM</name>
<proteinExistence type="predicted"/>
<gene>
    <name evidence="2" type="ORF">BS47DRAFT_1394107</name>
</gene>
<keyword evidence="1" id="KW-0472">Membrane</keyword>
<organism evidence="2 3">
    <name type="scientific">Hydnum rufescens UP504</name>
    <dbReference type="NCBI Taxonomy" id="1448309"/>
    <lineage>
        <taxon>Eukaryota</taxon>
        <taxon>Fungi</taxon>
        <taxon>Dikarya</taxon>
        <taxon>Basidiomycota</taxon>
        <taxon>Agaricomycotina</taxon>
        <taxon>Agaricomycetes</taxon>
        <taxon>Cantharellales</taxon>
        <taxon>Hydnaceae</taxon>
        <taxon>Hydnum</taxon>
    </lineage>
</organism>
<evidence type="ECO:0000256" key="1">
    <source>
        <dbReference type="SAM" id="Phobius"/>
    </source>
</evidence>
<keyword evidence="3" id="KW-1185">Reference proteome</keyword>
<keyword evidence="1" id="KW-0812">Transmembrane</keyword>
<comment type="caution">
    <text evidence="2">The sequence shown here is derived from an EMBL/GenBank/DDBJ whole genome shotgun (WGS) entry which is preliminary data.</text>
</comment>